<organism evidence="15 16">
    <name type="scientific">Roseburia intestinalis</name>
    <dbReference type="NCBI Taxonomy" id="166486"/>
    <lineage>
        <taxon>Bacteria</taxon>
        <taxon>Bacillati</taxon>
        <taxon>Bacillota</taxon>
        <taxon>Clostridia</taxon>
        <taxon>Lachnospirales</taxon>
        <taxon>Lachnospiraceae</taxon>
        <taxon>Roseburia</taxon>
    </lineage>
</organism>
<dbReference type="PRINTS" id="PR00344">
    <property type="entry name" value="BCTRLSENSOR"/>
</dbReference>
<evidence type="ECO:0000256" key="6">
    <source>
        <dbReference type="ARBA" id="ARBA00022777"/>
    </source>
</evidence>
<dbReference type="Pfam" id="PF00072">
    <property type="entry name" value="Response_reg"/>
    <property type="match status" value="1"/>
</dbReference>
<dbReference type="InterPro" id="IPR036890">
    <property type="entry name" value="HATPase_C_sf"/>
</dbReference>
<dbReference type="InterPro" id="IPR005467">
    <property type="entry name" value="His_kinase_dom"/>
</dbReference>
<evidence type="ECO:0000313" key="16">
    <source>
        <dbReference type="Proteomes" id="UP000284051"/>
    </source>
</evidence>
<dbReference type="InterPro" id="IPR003594">
    <property type="entry name" value="HATPase_dom"/>
</dbReference>
<keyword evidence="5 10" id="KW-0597">Phosphoprotein</keyword>
<dbReference type="FunFam" id="3.30.565.10:FF:000010">
    <property type="entry name" value="Sensor histidine kinase RcsC"/>
    <property type="match status" value="1"/>
</dbReference>
<keyword evidence="7" id="KW-0902">Two-component regulatory system</keyword>
<evidence type="ECO:0000259" key="14">
    <source>
        <dbReference type="PROSITE" id="PS50110"/>
    </source>
</evidence>
<feature type="domain" description="Response regulatory" evidence="14">
    <location>
        <begin position="859"/>
        <end position="980"/>
    </location>
</feature>
<dbReference type="Pfam" id="PF00512">
    <property type="entry name" value="HisKA"/>
    <property type="match status" value="1"/>
</dbReference>
<keyword evidence="12" id="KW-0812">Transmembrane</keyword>
<comment type="caution">
    <text evidence="15">The sequence shown here is derived from an EMBL/GenBank/DDBJ whole genome shotgun (WGS) entry which is preliminary data.</text>
</comment>
<keyword evidence="6" id="KW-0418">Kinase</keyword>
<dbReference type="CDD" id="cd00082">
    <property type="entry name" value="HisKA"/>
    <property type="match status" value="1"/>
</dbReference>
<feature type="transmembrane region" description="Helical" evidence="12">
    <location>
        <begin position="121"/>
        <end position="139"/>
    </location>
</feature>
<evidence type="ECO:0000256" key="7">
    <source>
        <dbReference type="ARBA" id="ARBA00023012"/>
    </source>
</evidence>
<dbReference type="SMART" id="SM00388">
    <property type="entry name" value="HisKA"/>
    <property type="match status" value="1"/>
</dbReference>
<dbReference type="Proteomes" id="UP000284051">
    <property type="component" value="Unassembled WGS sequence"/>
</dbReference>
<dbReference type="PROSITE" id="PS50109">
    <property type="entry name" value="HIS_KIN"/>
    <property type="match status" value="1"/>
</dbReference>
<keyword evidence="6" id="KW-0808">Transferase</keyword>
<dbReference type="InterPro" id="IPR003661">
    <property type="entry name" value="HisK_dim/P_dom"/>
</dbReference>
<feature type="transmembrane region" description="Helical" evidence="12">
    <location>
        <begin position="34"/>
        <end position="56"/>
    </location>
</feature>
<evidence type="ECO:0000256" key="1">
    <source>
        <dbReference type="ARBA" id="ARBA00000085"/>
    </source>
</evidence>
<dbReference type="PANTHER" id="PTHR45339">
    <property type="entry name" value="HYBRID SIGNAL TRANSDUCTION HISTIDINE KINASE J"/>
    <property type="match status" value="1"/>
</dbReference>
<dbReference type="AlphaFoldDB" id="A0A414SUU8"/>
<dbReference type="Gene3D" id="3.30.565.10">
    <property type="entry name" value="Histidine kinase-like ATPase, C-terminal domain"/>
    <property type="match status" value="1"/>
</dbReference>
<dbReference type="CDD" id="cd16922">
    <property type="entry name" value="HATPase_EvgS-ArcB-TorS-like"/>
    <property type="match status" value="1"/>
</dbReference>
<dbReference type="EC" id="2.7.13.3" evidence="3"/>
<protein>
    <recommendedName>
        <fullName evidence="9">Circadian input-output histidine kinase CikA</fullName>
        <ecNumber evidence="3">2.7.13.3</ecNumber>
    </recommendedName>
    <alternativeName>
        <fullName evidence="4">Stage 0 sporulation protein A homolog</fullName>
    </alternativeName>
</protein>
<reference evidence="15 16" key="1">
    <citation type="submission" date="2018-08" db="EMBL/GenBank/DDBJ databases">
        <title>A genome reference for cultivated species of the human gut microbiota.</title>
        <authorList>
            <person name="Zou Y."/>
            <person name="Xue W."/>
            <person name="Luo G."/>
        </authorList>
    </citation>
    <scope>NUCLEOTIDE SEQUENCE [LARGE SCALE GENOMIC DNA]</scope>
    <source>
        <strain evidence="15 16">AM22-21LB</strain>
    </source>
</reference>
<evidence type="ECO:0000256" key="5">
    <source>
        <dbReference type="ARBA" id="ARBA00022553"/>
    </source>
</evidence>
<comment type="function">
    <text evidence="8">May play the central regulatory role in sporulation. It may be an element of the effector pathway responsible for the activation of sporulation genes in response to nutritional stress. Spo0A may act in concert with spo0H (a sigma factor) to control the expression of some genes that are critical to the sporulation process.</text>
</comment>
<dbReference type="Gene3D" id="3.40.50.2300">
    <property type="match status" value="1"/>
</dbReference>
<keyword evidence="12" id="KW-0472">Membrane</keyword>
<comment type="similarity">
    <text evidence="2">In the N-terminal section; belongs to the phytochrome family.</text>
</comment>
<evidence type="ECO:0000256" key="11">
    <source>
        <dbReference type="SAM" id="Coils"/>
    </source>
</evidence>
<gene>
    <name evidence="15" type="ORF">DW264_16465</name>
</gene>
<feature type="domain" description="Histidine kinase" evidence="13">
    <location>
        <begin position="617"/>
        <end position="839"/>
    </location>
</feature>
<dbReference type="InterPro" id="IPR011006">
    <property type="entry name" value="CheY-like_superfamily"/>
</dbReference>
<comment type="catalytic activity">
    <reaction evidence="1">
        <text>ATP + protein L-histidine = ADP + protein N-phospho-L-histidine.</text>
        <dbReference type="EC" id="2.7.13.3"/>
    </reaction>
</comment>
<dbReference type="GO" id="GO:0000155">
    <property type="term" value="F:phosphorelay sensor kinase activity"/>
    <property type="evidence" value="ECO:0007669"/>
    <property type="project" value="InterPro"/>
</dbReference>
<feature type="transmembrane region" description="Helical" evidence="12">
    <location>
        <begin position="93"/>
        <end position="115"/>
    </location>
</feature>
<evidence type="ECO:0000256" key="9">
    <source>
        <dbReference type="ARBA" id="ARBA00074306"/>
    </source>
</evidence>
<sequence length="982" mass="112989">MMKFWEDWKEKLKKFLKADVLAECRQQVDHENRVVLCVLNSSMVCLSFMLAFYILWRKQADYYHEHMCILYAALFLILLFVSFYSKRDSGIRLSVLIAVEYVAIGSCFAMNHIIFGGRESTTAYYLLVGLAFCFLVRPIQMYLMQAGITCILAVSSCLVREWNYAKLDLINTMLMFGMSVVLSSIVMWFRMEILKKLDDREKVLGITELYQSVLDESQTAAYVRDICTYEVLYLNRKAKEIFHINEKYAGKNCYTLFYQQKIPCQGCPAAELKRDKIWQREKKINERFYQAKGKIIDWCGREAYVEYLTDITDTKKMETQMRTAHEKLQQKYQEEMMYRDAVSGEILTTSRLNLTKRVVEDMRVGTKDGYEKMYAKVTDFRSRMYAYAKKVYLTEEQNQRLSPDGMLDAFKDGVNSLSEEYVAQLDSGRYVWVRVEVNLLQKPENGEIIAFIYNHDVTRESKLKQILECIMTFGYDEIYTVDEYTGQMDEFVSGQYALDSQAEQDQYEGELQCLADRVETPEEKKRLSEAMELSNIREHLKSQDVYIVEVPLRSKNGKYRQKQIRCMYLNQQTGTLLLMLSDVEDIVKEEKEKQEQLEKALKMAEAANEAKTKFLAGMSHEIRTPMNAIIGLNSMIRSSLDDREQVLDYTEKLDSASQYLLALLNDILDMSRIESGSMKLAIRAFEGDKFWDNVNMLAKAQAVMAGVGYSFERRKTISEVYIGDSTRLEQIMVNLINNAVKFTPKGGNVNVSVAEQETDGRVQLTAVVSDNGIGIAKDFLPKVFEIFTQEHEENTRVYGGSGLGLSIARNYARMMDGDITVESAEGKGTVFTVTAKLDFDRRKKARKERTENISFEGKRILLVEDHPLNVIVAKGLLEKKQFEVVTAENGKKAVELVTDAPEYYFDAILMDIRMPVLDGIEAARQIRALDRADVKELPIIAMTANAGDEDRRQTKEAGMSEHLAKPIDPKLLYTTLQKFILP</sequence>
<evidence type="ECO:0000256" key="4">
    <source>
        <dbReference type="ARBA" id="ARBA00018672"/>
    </source>
</evidence>
<dbReference type="Gene3D" id="1.10.287.130">
    <property type="match status" value="1"/>
</dbReference>
<dbReference type="CDD" id="cd17546">
    <property type="entry name" value="REC_hyHK_CKI1_RcsC-like"/>
    <property type="match status" value="1"/>
</dbReference>
<evidence type="ECO:0000256" key="2">
    <source>
        <dbReference type="ARBA" id="ARBA00006402"/>
    </source>
</evidence>
<feature type="transmembrane region" description="Helical" evidence="12">
    <location>
        <begin position="169"/>
        <end position="189"/>
    </location>
</feature>
<dbReference type="SUPFAM" id="SSF47384">
    <property type="entry name" value="Homodimeric domain of signal transducing histidine kinase"/>
    <property type="match status" value="1"/>
</dbReference>
<name>A0A414SUU8_9FIRM</name>
<dbReference type="PROSITE" id="PS50110">
    <property type="entry name" value="RESPONSE_REGULATORY"/>
    <property type="match status" value="1"/>
</dbReference>
<accession>A0A414SUU8</accession>
<dbReference type="EMBL" id="QRID01000022">
    <property type="protein sequence ID" value="RHG25725.1"/>
    <property type="molecule type" value="Genomic_DNA"/>
</dbReference>
<dbReference type="Pfam" id="PF02518">
    <property type="entry name" value="HATPase_c"/>
    <property type="match status" value="1"/>
</dbReference>
<dbReference type="InterPro" id="IPR001789">
    <property type="entry name" value="Sig_transdc_resp-reg_receiver"/>
</dbReference>
<dbReference type="InterPro" id="IPR036097">
    <property type="entry name" value="HisK_dim/P_sf"/>
</dbReference>
<dbReference type="SMART" id="SM00448">
    <property type="entry name" value="REC"/>
    <property type="match status" value="1"/>
</dbReference>
<evidence type="ECO:0000256" key="12">
    <source>
        <dbReference type="SAM" id="Phobius"/>
    </source>
</evidence>
<feature type="modified residue" description="4-aspartylphosphate" evidence="10">
    <location>
        <position position="911"/>
    </location>
</feature>
<feature type="transmembrane region" description="Helical" evidence="12">
    <location>
        <begin position="62"/>
        <end position="81"/>
    </location>
</feature>
<dbReference type="SUPFAM" id="SSF55874">
    <property type="entry name" value="ATPase domain of HSP90 chaperone/DNA topoisomerase II/histidine kinase"/>
    <property type="match status" value="1"/>
</dbReference>
<evidence type="ECO:0000256" key="10">
    <source>
        <dbReference type="PROSITE-ProRule" id="PRU00169"/>
    </source>
</evidence>
<evidence type="ECO:0000259" key="13">
    <source>
        <dbReference type="PROSITE" id="PS50109"/>
    </source>
</evidence>
<dbReference type="PANTHER" id="PTHR45339:SF1">
    <property type="entry name" value="HYBRID SIGNAL TRANSDUCTION HISTIDINE KINASE J"/>
    <property type="match status" value="1"/>
</dbReference>
<feature type="coiled-coil region" evidence="11">
    <location>
        <begin position="580"/>
        <end position="610"/>
    </location>
</feature>
<keyword evidence="12" id="KW-1133">Transmembrane helix</keyword>
<proteinExistence type="inferred from homology"/>
<evidence type="ECO:0000256" key="3">
    <source>
        <dbReference type="ARBA" id="ARBA00012438"/>
    </source>
</evidence>
<dbReference type="SUPFAM" id="SSF52172">
    <property type="entry name" value="CheY-like"/>
    <property type="match status" value="1"/>
</dbReference>
<dbReference type="RefSeq" id="WP_118772867.1">
    <property type="nucleotide sequence ID" value="NZ_QRID01000022.1"/>
</dbReference>
<evidence type="ECO:0000256" key="8">
    <source>
        <dbReference type="ARBA" id="ARBA00024867"/>
    </source>
</evidence>
<dbReference type="SMART" id="SM00387">
    <property type="entry name" value="HATPase_c"/>
    <property type="match status" value="1"/>
</dbReference>
<dbReference type="InterPro" id="IPR004358">
    <property type="entry name" value="Sig_transdc_His_kin-like_C"/>
</dbReference>
<evidence type="ECO:0000313" key="15">
    <source>
        <dbReference type="EMBL" id="RHG25725.1"/>
    </source>
</evidence>
<keyword evidence="11" id="KW-0175">Coiled coil</keyword>